<reference evidence="2 3" key="1">
    <citation type="submission" date="2024-01" db="EMBL/GenBank/DDBJ databases">
        <title>The genome of the rayed Mediterranean limpet Patella caerulea (Linnaeus, 1758).</title>
        <authorList>
            <person name="Anh-Thu Weber A."/>
            <person name="Halstead-Nussloch G."/>
        </authorList>
    </citation>
    <scope>NUCLEOTIDE SEQUENCE [LARGE SCALE GENOMIC DNA]</scope>
    <source>
        <strain evidence="2">AATW-2023a</strain>
        <tissue evidence="2">Whole specimen</tissue>
    </source>
</reference>
<name>A0AAN8PSQ5_PATCE</name>
<dbReference type="Proteomes" id="UP001347796">
    <property type="component" value="Unassembled WGS sequence"/>
</dbReference>
<protein>
    <submittedName>
        <fullName evidence="2">Uncharacterized protein</fullName>
    </submittedName>
</protein>
<feature type="compositionally biased region" description="Low complexity" evidence="1">
    <location>
        <begin position="239"/>
        <end position="249"/>
    </location>
</feature>
<organism evidence="2 3">
    <name type="scientific">Patella caerulea</name>
    <name type="common">Rayed Mediterranean limpet</name>
    <dbReference type="NCBI Taxonomy" id="87958"/>
    <lineage>
        <taxon>Eukaryota</taxon>
        <taxon>Metazoa</taxon>
        <taxon>Spiralia</taxon>
        <taxon>Lophotrochozoa</taxon>
        <taxon>Mollusca</taxon>
        <taxon>Gastropoda</taxon>
        <taxon>Patellogastropoda</taxon>
        <taxon>Patelloidea</taxon>
        <taxon>Patellidae</taxon>
        <taxon>Patella</taxon>
    </lineage>
</organism>
<dbReference type="EMBL" id="JAZGQO010000007">
    <property type="protein sequence ID" value="KAK6182698.1"/>
    <property type="molecule type" value="Genomic_DNA"/>
</dbReference>
<feature type="region of interest" description="Disordered" evidence="1">
    <location>
        <begin position="377"/>
        <end position="408"/>
    </location>
</feature>
<dbReference type="InterPro" id="IPR051189">
    <property type="entry name" value="Splicing_assoc_domain"/>
</dbReference>
<accession>A0AAN8PSQ5</accession>
<dbReference type="AlphaFoldDB" id="A0AAN8PSQ5"/>
<evidence type="ECO:0000256" key="1">
    <source>
        <dbReference type="SAM" id="MobiDB-lite"/>
    </source>
</evidence>
<keyword evidence="3" id="KW-1185">Reference proteome</keyword>
<comment type="caution">
    <text evidence="2">The sequence shown here is derived from an EMBL/GenBank/DDBJ whole genome shotgun (WGS) entry which is preliminary data.</text>
</comment>
<evidence type="ECO:0000313" key="2">
    <source>
        <dbReference type="EMBL" id="KAK6182698.1"/>
    </source>
</evidence>
<sequence>MENSIVHDFQNLRVFSNGNIIIMDQLVKDLTNALEESSKGQKAQAENVAPGLMSRRIYKKRRGKKRRSDLHLSPRCGTISEASESSIDDTLRGYIDHMAQFSDSDEILIGVGKHMHRLTVPINESIPQVESDSVTENFSPTRPQRRRRKYKNMAVDPPMENETDVEHFEPQTLQGIDRNLKHIGGGDYNQIMIPQEIQGESILPGKRKRSSKCRAESGNFSGPSTSLNSSDLMEQGNYSQESSSLSSSETESDGGIMTNDEAREADDEQSDFFHEPGPVCGVPSNLPWWENERVTDQDMASSVNFQRFITKTFDNLPRSSQLSFKARVSRLMIANGREIRVGRRKLKEKIPGYSMTSYLQDREKWMLSGPYPQLCSTANNSNQTYDIKRQRKTPPPSPDYKEGTSTEGVNIKTRKLRDMSWVQRKSLEMESAGPFVKLLRRHDVSCALSDS</sequence>
<dbReference type="PANTHER" id="PTHR14195">
    <property type="entry name" value="G PATCH DOMAIN CONTAINING PROTEIN 2"/>
    <property type="match status" value="1"/>
</dbReference>
<evidence type="ECO:0000313" key="3">
    <source>
        <dbReference type="Proteomes" id="UP001347796"/>
    </source>
</evidence>
<feature type="region of interest" description="Disordered" evidence="1">
    <location>
        <begin position="199"/>
        <end position="257"/>
    </location>
</feature>
<proteinExistence type="predicted"/>
<feature type="compositionally biased region" description="Polar residues" evidence="1">
    <location>
        <begin position="218"/>
        <end position="238"/>
    </location>
</feature>
<gene>
    <name evidence="2" type="ORF">SNE40_010322</name>
</gene>